<dbReference type="KEGG" id="ppha:BVH74_09360"/>
<keyword evidence="1" id="KW-0472">Membrane</keyword>
<dbReference type="RefSeq" id="WP_080049795.1">
    <property type="nucleotide sequence ID" value="NZ_CP020100.1"/>
</dbReference>
<evidence type="ECO:0000313" key="2">
    <source>
        <dbReference type="EMBL" id="AQZ94942.1"/>
    </source>
</evidence>
<dbReference type="EMBL" id="CP020100">
    <property type="protein sequence ID" value="AQZ94942.1"/>
    <property type="molecule type" value="Genomic_DNA"/>
</dbReference>
<keyword evidence="3" id="KW-1185">Reference proteome</keyword>
<dbReference type="AlphaFoldDB" id="A0A1V0B4S6"/>
<keyword evidence="1" id="KW-1133">Transmembrane helix</keyword>
<protein>
    <submittedName>
        <fullName evidence="2">Uncharacterized protein</fullName>
    </submittedName>
</protein>
<name>A0A1V0B4S6_9GAMM</name>
<feature type="transmembrane region" description="Helical" evidence="1">
    <location>
        <begin position="61"/>
        <end position="79"/>
    </location>
</feature>
<evidence type="ECO:0000313" key="3">
    <source>
        <dbReference type="Proteomes" id="UP000243488"/>
    </source>
</evidence>
<sequence length="127" mass="13842">MAKPKNPRKASRRASTPRIPRNLLESLALKLAQEPLGNRIIILPFLPTCIYPASFVLYGKAAGYLGLVLAALCFLYAVFQTERFINQVTDGHNANSISALLVKHLLLATCALVVAITIEQLLKIGTV</sequence>
<proteinExistence type="predicted"/>
<evidence type="ECO:0000256" key="1">
    <source>
        <dbReference type="SAM" id="Phobius"/>
    </source>
</evidence>
<keyword evidence="1" id="KW-0812">Transmembrane</keyword>
<feature type="transmembrane region" description="Helical" evidence="1">
    <location>
        <begin position="36"/>
        <end position="55"/>
    </location>
</feature>
<organism evidence="2 3">
    <name type="scientific">Halopseudomonas phragmitis</name>
    <dbReference type="NCBI Taxonomy" id="1931241"/>
    <lineage>
        <taxon>Bacteria</taxon>
        <taxon>Pseudomonadati</taxon>
        <taxon>Pseudomonadota</taxon>
        <taxon>Gammaproteobacteria</taxon>
        <taxon>Pseudomonadales</taxon>
        <taxon>Pseudomonadaceae</taxon>
        <taxon>Halopseudomonas</taxon>
    </lineage>
</organism>
<dbReference type="Proteomes" id="UP000243488">
    <property type="component" value="Chromosome"/>
</dbReference>
<accession>A0A1V0B4S6</accession>
<feature type="transmembrane region" description="Helical" evidence="1">
    <location>
        <begin position="100"/>
        <end position="118"/>
    </location>
</feature>
<gene>
    <name evidence="2" type="ORF">BVH74_09360</name>
</gene>
<reference evidence="2 3" key="1">
    <citation type="submission" date="2017-03" db="EMBL/GenBank/DDBJ databases">
        <title>Complete genome sequence of the novel DNRA strain Pseudomonas sp. S-6-2 isolated from Chinese polluted river sediment. Journal of Biotechnology.</title>
        <authorList>
            <person name="Li J."/>
            <person name="Xiang F."/>
            <person name="Wang L."/>
            <person name="Xi L."/>
            <person name="Liu J."/>
        </authorList>
    </citation>
    <scope>NUCLEOTIDE SEQUENCE [LARGE SCALE GENOMIC DNA]</scope>
    <source>
        <strain evidence="2 3">S-6-2</strain>
    </source>
</reference>